<evidence type="ECO:0000256" key="4">
    <source>
        <dbReference type="ARBA" id="ARBA00004246"/>
    </source>
</evidence>
<keyword evidence="25" id="KW-0131">Cell cycle</keyword>
<gene>
    <name evidence="32" type="primary">NEDD9</name>
</gene>
<evidence type="ECO:0000256" key="25">
    <source>
        <dbReference type="ARBA" id="ARBA00023306"/>
    </source>
</evidence>
<dbReference type="AlphaFoldDB" id="A0A8C3FRZ8"/>
<dbReference type="GO" id="GO:0005794">
    <property type="term" value="C:Golgi apparatus"/>
    <property type="evidence" value="ECO:0007669"/>
    <property type="project" value="UniProtKB-SubCell"/>
</dbReference>
<dbReference type="GO" id="GO:0016477">
    <property type="term" value="P:cell migration"/>
    <property type="evidence" value="ECO:0007669"/>
    <property type="project" value="TreeGrafter"/>
</dbReference>
<dbReference type="PANTHER" id="PTHR10654">
    <property type="entry name" value="CAS SCAFFOLDING PROTEIN"/>
    <property type="match status" value="1"/>
</dbReference>
<dbReference type="GO" id="GO:0005925">
    <property type="term" value="C:focal adhesion"/>
    <property type="evidence" value="ECO:0007669"/>
    <property type="project" value="UniProtKB-SubCell"/>
</dbReference>
<evidence type="ECO:0000256" key="3">
    <source>
        <dbReference type="ARBA" id="ARBA00004187"/>
    </source>
</evidence>
<dbReference type="RefSeq" id="XP_023958645.1">
    <property type="nucleotide sequence ID" value="XM_024102877.3"/>
</dbReference>
<dbReference type="Ensembl" id="ENSCPBT00000013323.1">
    <property type="protein sequence ID" value="ENSCPBP00000011101.1"/>
    <property type="gene ID" value="ENSCPBG00000008477.1"/>
</dbReference>
<evidence type="ECO:0000256" key="29">
    <source>
        <dbReference type="ARBA" id="ARBA00081692"/>
    </source>
</evidence>
<evidence type="ECO:0000259" key="31">
    <source>
        <dbReference type="PROSITE" id="PS50002"/>
    </source>
</evidence>
<evidence type="ECO:0000256" key="21">
    <source>
        <dbReference type="ARBA" id="ARBA00023136"/>
    </source>
</evidence>
<evidence type="ECO:0000256" key="6">
    <source>
        <dbReference type="ARBA" id="ARBA00004544"/>
    </source>
</evidence>
<sequence>MKYKNLMARALYDNVPECAEELAFRKGDILTVIEQNTEGLEGWWLCSLHGRQGIVPGNRVKLLIGPVQDSPSNQDTSNSRSMHHAYNQQKVYQMPSSQASTWDPVYQVPPSHLNQGIYQVPTGHGLQEQDVYQVPPSVQRSLGGTDGSPFNSKIYDVPASACKEDTGLRENLLDFPSSVNHNARLEGVYDIPPPTTKELSKKFTSDVPLPNDLLSCKHSLYDIPVSHQNQFLGQQIAPQKDVYDTPRGVPFPGQQSGFSKSLNPEGREGVYDVPPQTTQDTKGLKDVTDGINRLSFSSTGSTRSNMSTSSTTSKESSFSASPSQDKRLILDPDTAIERLYWLQQTVETVVSNLMAFVNTDWRSYGYMEKNINEIHTAVEKVEQSLVEYLQFAKGATANASCLSEINLHNKMRRELQRLEDSHQILTQTSHDLNSYSWSLNILAVNKSQNKCDDLDRFVMVARTVPDDAKQLTTTISINAEMLFKQVSSSSRLKNVSENIMNTTDYAYNSPQNQLLHHREKTQDHGSSLPPFLSKDQHPPGITNEGSEKSWMDDYDYVHLQGKEEFERQQKELLEKENIIKQNKMQLEHHQINQFQQLEQEITKPVENDISKWKPPQSLQTASSTVGSQDRELLFFYSDQCETHFVSLLNATDAFFNCVSAAQPPRMFVAHSKFVILSAHKLVFIGDTLTRQVTTQDIRSKVMNSSNQLCELLKNIVMATKMAALYYPNPAALQEMVDRVTELSHHAQLFKRSLVQMASF</sequence>
<keyword evidence="18" id="KW-0130">Cell adhesion</keyword>
<keyword evidence="17" id="KW-0832">Ubl conjugation</keyword>
<proteinExistence type="inferred from homology"/>
<dbReference type="FunFam" id="1.20.120.230:FF:000001">
    <property type="entry name" value="Breast cancer anti-estrogen resistance 1"/>
    <property type="match status" value="1"/>
</dbReference>
<dbReference type="Pfam" id="PF12026">
    <property type="entry name" value="CAS_C"/>
    <property type="match status" value="1"/>
</dbReference>
<dbReference type="InterPro" id="IPR001452">
    <property type="entry name" value="SH3_domain"/>
</dbReference>
<name>A0A8C3FRZ8_CHRPI</name>
<keyword evidence="23" id="KW-0539">Nucleus</keyword>
<reference evidence="32" key="1">
    <citation type="submission" date="2025-08" db="UniProtKB">
        <authorList>
            <consortium name="Ensembl"/>
        </authorList>
    </citation>
    <scope>IDENTIFICATION</scope>
</reference>
<evidence type="ECO:0000313" key="32">
    <source>
        <dbReference type="Ensembl" id="ENSCPBP00000011101.1"/>
    </source>
</evidence>
<keyword evidence="19" id="KW-0965">Cell junction</keyword>
<protein>
    <recommendedName>
        <fullName evidence="26">Enhancer of filamentation 1</fullName>
    </recommendedName>
    <alternativeName>
        <fullName evidence="28">CRK-associated substrate-related protein</fullName>
    </alternativeName>
    <alternativeName>
        <fullName evidence="27">Neural precursor cell expressed developmentally down-regulated protein 9</fullName>
    </alternativeName>
    <alternativeName>
        <fullName evidence="29">p105</fullName>
    </alternativeName>
</protein>
<keyword evidence="22" id="KW-0206">Cytoskeleton</keyword>
<dbReference type="GO" id="GO:0007169">
    <property type="term" value="P:cell surface receptor protein tyrosine kinase signaling pathway"/>
    <property type="evidence" value="ECO:0007669"/>
    <property type="project" value="TreeGrafter"/>
</dbReference>
<keyword evidence="20" id="KW-0333">Golgi apparatus</keyword>
<feature type="region of interest" description="Disordered" evidence="30">
    <location>
        <begin position="245"/>
        <end position="325"/>
    </location>
</feature>
<feature type="region of interest" description="Disordered" evidence="30">
    <location>
        <begin position="515"/>
        <end position="548"/>
    </location>
</feature>
<comment type="similarity">
    <text evidence="9">Belongs to the CAS family.</text>
</comment>
<dbReference type="InterPro" id="IPR021901">
    <property type="entry name" value="CAS_C"/>
</dbReference>
<dbReference type="InterPro" id="IPR038319">
    <property type="entry name" value="Serine_rich_sf"/>
</dbReference>
<dbReference type="PANTHER" id="PTHR10654:SF20">
    <property type="entry name" value="ENHANCER OF FILAMENTATION 1"/>
    <property type="match status" value="1"/>
</dbReference>
<evidence type="ECO:0000256" key="28">
    <source>
        <dbReference type="ARBA" id="ARBA00078594"/>
    </source>
</evidence>
<dbReference type="CTD" id="4739"/>
<keyword evidence="14" id="KW-0341">Growth regulation</keyword>
<keyword evidence="16" id="KW-0498">Mitosis</keyword>
<evidence type="ECO:0000256" key="24">
    <source>
        <dbReference type="ARBA" id="ARBA00023273"/>
    </source>
</evidence>
<keyword evidence="11" id="KW-1003">Cell membrane</keyword>
<dbReference type="CDD" id="cd12002">
    <property type="entry name" value="SH3_NEDD9"/>
    <property type="match status" value="1"/>
</dbReference>
<dbReference type="InterPro" id="IPR037362">
    <property type="entry name" value="CAS_fam"/>
</dbReference>
<comment type="subcellular location">
    <subcellularLocation>
        <location evidence="3">Basolateral cell membrane</location>
    </subcellularLocation>
    <subcellularLocation>
        <location evidence="4">Cell junction</location>
        <location evidence="4">Focal adhesion</location>
    </subcellularLocation>
    <subcellularLocation>
        <location evidence="5">Cell projection</location>
        <location evidence="5">Lamellipodium</location>
    </subcellularLocation>
    <subcellularLocation>
        <location evidence="6">Cytoplasm</location>
        <location evidence="6">Cell cortex</location>
    </subcellularLocation>
    <subcellularLocation>
        <location evidence="1">Cytoplasm</location>
        <location evidence="1">Cytoskeleton</location>
        <location evidence="1">Cilium basal body</location>
    </subcellularLocation>
    <subcellularLocation>
        <location evidence="8">Cytoplasm</location>
        <location evidence="8">Cytoskeleton</location>
        <location evidence="8">Spindle pole</location>
    </subcellularLocation>
    <subcellularLocation>
        <location evidence="7">Golgi apparatus</location>
    </subcellularLocation>
    <subcellularLocation>
        <location evidence="2">Nucleus</location>
    </subcellularLocation>
</comment>
<evidence type="ECO:0000256" key="30">
    <source>
        <dbReference type="SAM" id="MobiDB-lite"/>
    </source>
</evidence>
<evidence type="ECO:0000256" key="7">
    <source>
        <dbReference type="ARBA" id="ARBA00004555"/>
    </source>
</evidence>
<evidence type="ECO:0000256" key="9">
    <source>
        <dbReference type="ARBA" id="ARBA00007848"/>
    </source>
</evidence>
<keyword evidence="15" id="KW-0132">Cell division</keyword>
<dbReference type="FunFam" id="2.30.30.40:FF:000009">
    <property type="entry name" value="Breast cancer anti-estrogen resistance 1"/>
    <property type="match status" value="1"/>
</dbReference>
<evidence type="ECO:0000256" key="11">
    <source>
        <dbReference type="ARBA" id="ARBA00022475"/>
    </source>
</evidence>
<keyword evidence="24" id="KW-0966">Cell projection</keyword>
<evidence type="ECO:0000256" key="23">
    <source>
        <dbReference type="ARBA" id="ARBA00023242"/>
    </source>
</evidence>
<accession>A0A8C3FRZ8</accession>
<evidence type="ECO:0000256" key="12">
    <source>
        <dbReference type="ARBA" id="ARBA00022490"/>
    </source>
</evidence>
<dbReference type="Proteomes" id="UP000694380">
    <property type="component" value="Unplaced"/>
</dbReference>
<feature type="compositionally biased region" description="Low complexity" evidence="30">
    <location>
        <begin position="295"/>
        <end position="323"/>
    </location>
</feature>
<evidence type="ECO:0000256" key="8">
    <source>
        <dbReference type="ARBA" id="ARBA00004647"/>
    </source>
</evidence>
<dbReference type="Gene3D" id="1.20.120.230">
    <property type="entry name" value="Alpha-catenin/vinculin-like"/>
    <property type="match status" value="1"/>
</dbReference>
<dbReference type="SMART" id="SM00326">
    <property type="entry name" value="SH3"/>
    <property type="match status" value="1"/>
</dbReference>
<dbReference type="FunFam" id="1.20.120.830:FF:000002">
    <property type="entry name" value="Neural cell expressed, developmentally down-regulated 9"/>
    <property type="match status" value="1"/>
</dbReference>
<evidence type="ECO:0000256" key="1">
    <source>
        <dbReference type="ARBA" id="ARBA00004120"/>
    </source>
</evidence>
<keyword evidence="13" id="KW-0597">Phosphoprotein</keyword>
<evidence type="ECO:0000256" key="16">
    <source>
        <dbReference type="ARBA" id="ARBA00022776"/>
    </source>
</evidence>
<evidence type="ECO:0000256" key="15">
    <source>
        <dbReference type="ARBA" id="ARBA00022618"/>
    </source>
</evidence>
<dbReference type="GO" id="GO:0051301">
    <property type="term" value="P:cell division"/>
    <property type="evidence" value="ECO:0007669"/>
    <property type="project" value="UniProtKB-KW"/>
</dbReference>
<dbReference type="GeneID" id="101932728"/>
<dbReference type="GO" id="GO:0000922">
    <property type="term" value="C:spindle pole"/>
    <property type="evidence" value="ECO:0007669"/>
    <property type="project" value="UniProtKB-SubCell"/>
</dbReference>
<evidence type="ECO:0000256" key="20">
    <source>
        <dbReference type="ARBA" id="ARBA00023034"/>
    </source>
</evidence>
<evidence type="ECO:0000256" key="26">
    <source>
        <dbReference type="ARBA" id="ARBA00071868"/>
    </source>
</evidence>
<dbReference type="GO" id="GO:0030027">
    <property type="term" value="C:lamellipodium"/>
    <property type="evidence" value="ECO:0007669"/>
    <property type="project" value="UniProtKB-SubCell"/>
</dbReference>
<dbReference type="Gene3D" id="2.30.30.40">
    <property type="entry name" value="SH3 Domains"/>
    <property type="match status" value="1"/>
</dbReference>
<dbReference type="Gene3D" id="1.20.120.830">
    <property type="entry name" value="Serine-rich domain"/>
    <property type="match status" value="1"/>
</dbReference>
<dbReference type="InterPro" id="IPR036028">
    <property type="entry name" value="SH3-like_dom_sf"/>
</dbReference>
<evidence type="ECO:0000256" key="19">
    <source>
        <dbReference type="ARBA" id="ARBA00022949"/>
    </source>
</evidence>
<dbReference type="SUPFAM" id="SSF50044">
    <property type="entry name" value="SH3-domain"/>
    <property type="match status" value="1"/>
</dbReference>
<dbReference type="GO" id="GO:0005938">
    <property type="term" value="C:cell cortex"/>
    <property type="evidence" value="ECO:0007669"/>
    <property type="project" value="UniProtKB-SubCell"/>
</dbReference>
<dbReference type="PROSITE" id="PS50002">
    <property type="entry name" value="SH3"/>
    <property type="match status" value="1"/>
</dbReference>
<keyword evidence="33" id="KW-1185">Reference proteome</keyword>
<keyword evidence="12" id="KW-0963">Cytoplasm</keyword>
<dbReference type="GO" id="GO:0016323">
    <property type="term" value="C:basolateral plasma membrane"/>
    <property type="evidence" value="ECO:0007669"/>
    <property type="project" value="UniProtKB-SubCell"/>
</dbReference>
<dbReference type="OMA" id="VYEFPTK"/>
<evidence type="ECO:0000256" key="27">
    <source>
        <dbReference type="ARBA" id="ARBA00076989"/>
    </source>
</evidence>
<dbReference type="Pfam" id="PF08824">
    <property type="entry name" value="Serine_rich"/>
    <property type="match status" value="1"/>
</dbReference>
<keyword evidence="21" id="KW-0472">Membrane</keyword>
<evidence type="ECO:0000313" key="33">
    <source>
        <dbReference type="Proteomes" id="UP000694380"/>
    </source>
</evidence>
<feature type="domain" description="SH3" evidence="31">
    <location>
        <begin position="3"/>
        <end position="65"/>
    </location>
</feature>
<dbReference type="GeneTree" id="ENSGT00950000183008"/>
<evidence type="ECO:0000256" key="13">
    <source>
        <dbReference type="ARBA" id="ARBA00022553"/>
    </source>
</evidence>
<evidence type="ECO:0000256" key="17">
    <source>
        <dbReference type="ARBA" id="ARBA00022843"/>
    </source>
</evidence>
<evidence type="ECO:0000256" key="10">
    <source>
        <dbReference type="ARBA" id="ARBA00022443"/>
    </source>
</evidence>
<feature type="compositionally biased region" description="Polar residues" evidence="30">
    <location>
        <begin position="253"/>
        <end position="262"/>
    </location>
</feature>
<organism evidence="32 33">
    <name type="scientific">Chrysemys picta bellii</name>
    <name type="common">Western painted turtle</name>
    <name type="synonym">Emys bellii</name>
    <dbReference type="NCBI Taxonomy" id="8478"/>
    <lineage>
        <taxon>Eukaryota</taxon>
        <taxon>Metazoa</taxon>
        <taxon>Chordata</taxon>
        <taxon>Craniata</taxon>
        <taxon>Vertebrata</taxon>
        <taxon>Euteleostomi</taxon>
        <taxon>Archelosauria</taxon>
        <taxon>Testudinata</taxon>
        <taxon>Testudines</taxon>
        <taxon>Cryptodira</taxon>
        <taxon>Durocryptodira</taxon>
        <taxon>Testudinoidea</taxon>
        <taxon>Emydidae</taxon>
        <taxon>Chrysemys</taxon>
    </lineage>
</organism>
<reference evidence="32" key="2">
    <citation type="submission" date="2025-09" db="UniProtKB">
        <authorList>
            <consortium name="Ensembl"/>
        </authorList>
    </citation>
    <scope>IDENTIFICATION</scope>
</reference>
<dbReference type="Pfam" id="PF14604">
    <property type="entry name" value="SH3_9"/>
    <property type="match status" value="1"/>
</dbReference>
<dbReference type="InterPro" id="IPR035746">
    <property type="entry name" value="NEDD9_SH3"/>
</dbReference>
<evidence type="ECO:0000256" key="22">
    <source>
        <dbReference type="ARBA" id="ARBA00023212"/>
    </source>
</evidence>
<keyword evidence="10" id="KW-0728">SH3 domain</keyword>
<evidence type="ECO:0000256" key="18">
    <source>
        <dbReference type="ARBA" id="ARBA00022889"/>
    </source>
</evidence>
<dbReference type="InterPro" id="IPR014928">
    <property type="entry name" value="Serine_rich_dom"/>
</dbReference>
<dbReference type="GO" id="GO:0005634">
    <property type="term" value="C:nucleus"/>
    <property type="evidence" value="ECO:0007669"/>
    <property type="project" value="UniProtKB-SubCell"/>
</dbReference>
<dbReference type="GO" id="GO:0007155">
    <property type="term" value="P:cell adhesion"/>
    <property type="evidence" value="ECO:0007669"/>
    <property type="project" value="UniProtKB-KW"/>
</dbReference>
<evidence type="ECO:0000256" key="2">
    <source>
        <dbReference type="ARBA" id="ARBA00004123"/>
    </source>
</evidence>
<dbReference type="CDD" id="cd11550">
    <property type="entry name" value="Serine_rich_NEDD9"/>
    <property type="match status" value="1"/>
</dbReference>
<evidence type="ECO:0000256" key="14">
    <source>
        <dbReference type="ARBA" id="ARBA00022604"/>
    </source>
</evidence>
<evidence type="ECO:0000256" key="5">
    <source>
        <dbReference type="ARBA" id="ARBA00004510"/>
    </source>
</evidence>